<dbReference type="PANTHER" id="PTHR31225">
    <property type="entry name" value="OS04G0344100 PROTEIN-RELATED"/>
    <property type="match status" value="1"/>
</dbReference>
<dbReference type="InterPro" id="IPR044814">
    <property type="entry name" value="Terpene_cyclase_plant_C1"/>
</dbReference>
<evidence type="ECO:0000256" key="2">
    <source>
        <dbReference type="ARBA" id="ARBA00001946"/>
    </source>
</evidence>
<reference evidence="9" key="2">
    <citation type="submission" date="2023-05" db="EMBL/GenBank/DDBJ databases">
        <authorList>
            <person name="Schelkunov M.I."/>
        </authorList>
    </citation>
    <scope>NUCLEOTIDE SEQUENCE</scope>
    <source>
        <strain evidence="9">Hsosn_3</strain>
        <tissue evidence="9">Leaf</tissue>
    </source>
</reference>
<keyword evidence="10" id="KW-1185">Reference proteome</keyword>
<gene>
    <name evidence="9" type="ORF">POM88_034546</name>
</gene>
<dbReference type="InterPro" id="IPR005630">
    <property type="entry name" value="Terpene_synthase_metal-bd"/>
</dbReference>
<dbReference type="Proteomes" id="UP001237642">
    <property type="component" value="Unassembled WGS sequence"/>
</dbReference>
<dbReference type="InterPro" id="IPR008949">
    <property type="entry name" value="Isoprenoid_synthase_dom_sf"/>
</dbReference>
<dbReference type="SUPFAM" id="SSF48239">
    <property type="entry name" value="Terpenoid cyclases/Protein prenyltransferases"/>
    <property type="match status" value="1"/>
</dbReference>
<comment type="caution">
    <text evidence="9">The sequence shown here is derived from an EMBL/GenBank/DDBJ whole genome shotgun (WGS) entry which is preliminary data.</text>
</comment>
<proteinExistence type="predicted"/>
<keyword evidence="6" id="KW-0456">Lyase</keyword>
<reference evidence="9" key="1">
    <citation type="submission" date="2023-02" db="EMBL/GenBank/DDBJ databases">
        <title>Genome of toxic invasive species Heracleum sosnowskyi carries increased number of genes despite the absence of recent whole-genome duplications.</title>
        <authorList>
            <person name="Schelkunov M."/>
            <person name="Shtratnikova V."/>
            <person name="Makarenko M."/>
            <person name="Klepikova A."/>
            <person name="Omelchenko D."/>
            <person name="Novikova G."/>
            <person name="Obukhova E."/>
            <person name="Bogdanov V."/>
            <person name="Penin A."/>
            <person name="Logacheva M."/>
        </authorList>
    </citation>
    <scope>NUCLEOTIDE SEQUENCE</scope>
    <source>
        <strain evidence="9">Hsosn_3</strain>
        <tissue evidence="9">Leaf</tissue>
    </source>
</reference>
<dbReference type="Pfam" id="PF03936">
    <property type="entry name" value="Terpene_synth_C"/>
    <property type="match status" value="1"/>
</dbReference>
<dbReference type="FunFam" id="1.10.600.10:FF:000007">
    <property type="entry name" value="Isoprene synthase, chloroplastic"/>
    <property type="match status" value="1"/>
</dbReference>
<dbReference type="Pfam" id="PF01397">
    <property type="entry name" value="Terpene_synth"/>
    <property type="match status" value="1"/>
</dbReference>
<dbReference type="CDD" id="cd00684">
    <property type="entry name" value="Terpene_cyclase_plant_C1"/>
    <property type="match status" value="1"/>
</dbReference>
<evidence type="ECO:0000256" key="5">
    <source>
        <dbReference type="ARBA" id="ARBA00023211"/>
    </source>
</evidence>
<name>A0AAD8HJS7_9APIA</name>
<evidence type="ECO:0000256" key="6">
    <source>
        <dbReference type="ARBA" id="ARBA00023239"/>
    </source>
</evidence>
<dbReference type="GO" id="GO:0000287">
    <property type="term" value="F:magnesium ion binding"/>
    <property type="evidence" value="ECO:0007669"/>
    <property type="project" value="InterPro"/>
</dbReference>
<organism evidence="9 10">
    <name type="scientific">Heracleum sosnowskyi</name>
    <dbReference type="NCBI Taxonomy" id="360622"/>
    <lineage>
        <taxon>Eukaryota</taxon>
        <taxon>Viridiplantae</taxon>
        <taxon>Streptophyta</taxon>
        <taxon>Embryophyta</taxon>
        <taxon>Tracheophyta</taxon>
        <taxon>Spermatophyta</taxon>
        <taxon>Magnoliopsida</taxon>
        <taxon>eudicotyledons</taxon>
        <taxon>Gunneridae</taxon>
        <taxon>Pentapetalae</taxon>
        <taxon>asterids</taxon>
        <taxon>campanulids</taxon>
        <taxon>Apiales</taxon>
        <taxon>Apiaceae</taxon>
        <taxon>Apioideae</taxon>
        <taxon>apioid superclade</taxon>
        <taxon>Tordylieae</taxon>
        <taxon>Tordyliinae</taxon>
        <taxon>Heracleum</taxon>
    </lineage>
</organism>
<keyword evidence="3" id="KW-0479">Metal-binding</keyword>
<evidence type="ECO:0000256" key="4">
    <source>
        <dbReference type="ARBA" id="ARBA00022842"/>
    </source>
</evidence>
<evidence type="ECO:0000256" key="3">
    <source>
        <dbReference type="ARBA" id="ARBA00022723"/>
    </source>
</evidence>
<dbReference type="Gene3D" id="1.10.600.10">
    <property type="entry name" value="Farnesyl Diphosphate Synthase"/>
    <property type="match status" value="1"/>
</dbReference>
<dbReference type="PANTHER" id="PTHR31225:SF245">
    <property type="entry name" value="(-)-ALPHA-TERPINEOL SYNTHASE-LIKE"/>
    <property type="match status" value="1"/>
</dbReference>
<evidence type="ECO:0000313" key="10">
    <source>
        <dbReference type="Proteomes" id="UP001237642"/>
    </source>
</evidence>
<dbReference type="SUPFAM" id="SSF48576">
    <property type="entry name" value="Terpenoid synthases"/>
    <property type="match status" value="1"/>
</dbReference>
<dbReference type="SFLD" id="SFLDG01019">
    <property type="entry name" value="Terpene_Cyclase_Like_1_C_Termi"/>
    <property type="match status" value="1"/>
</dbReference>
<dbReference type="SFLD" id="SFLDS00005">
    <property type="entry name" value="Isoprenoid_Synthase_Type_I"/>
    <property type="match status" value="1"/>
</dbReference>
<dbReference type="Gene3D" id="1.50.10.130">
    <property type="entry name" value="Terpene synthase, N-terminal domain"/>
    <property type="match status" value="1"/>
</dbReference>
<dbReference type="FunFam" id="1.50.10.130:FF:000001">
    <property type="entry name" value="Isoprene synthase, chloroplastic"/>
    <property type="match status" value="1"/>
</dbReference>
<feature type="domain" description="Terpene synthase N-terminal" evidence="7">
    <location>
        <begin position="61"/>
        <end position="233"/>
    </location>
</feature>
<sequence>MADVFCISPLVTSCNFRRFTPCEPKFVTACNSVIKFVNGTTEGYVLPEPIIRRSGNYEPSMWDNNFLQSLKSDYTGETINARASALKEEVSLMFNNVVEPLDQLELIDRLQRLGLGYHFQEEINCTLKKIQSGQIDNNNREKDLHATALEFRLLRQHGFFISPEGFKRFIGNGNFICPGADIKGMLSLYEASYFSIEGETLMEAALYFTSKSLKECLPNITDVDLQIQVRHALELPLQWRIPRFDARWNIELYERSSDMIPAVLEFAKLDFNISQGLYQEELKDLSRWWCRLGIGEKLPFARDRLVSSYIWSLGISSMPQDQYCRVQLTKIIQLIGVCDDAYDVYGTLDELELFTDVVERWDVNAIEELPYYMKICFLSFYNFVHETYYDILKEQEIDILSHQRKWWIELFKHQLVEARWYHGGHQPTMEEYLSNGLVSIAGPIGILYSYICTEDPIKKEEVEFIEGLPDIVRLACEIFRLADDYGTSSAELERGDVPSSIQCYMLDAGVSEEVARKHMMDLMRKKWAQVNKCRFSGDHIPLSWHVVDIMLNIVRAAHCLYNAGDDGFGVEDGLTKDTLFSLLVKPIPLRESKAYTA</sequence>
<keyword evidence="4" id="KW-0460">Magnesium</keyword>
<evidence type="ECO:0000313" key="9">
    <source>
        <dbReference type="EMBL" id="KAK1368454.1"/>
    </source>
</evidence>
<protein>
    <submittedName>
        <fullName evidence="9">(+)-delta-cadinene synthase</fullName>
    </submittedName>
</protein>
<keyword evidence="5" id="KW-0464">Manganese</keyword>
<dbReference type="GO" id="GO:0016102">
    <property type="term" value="P:diterpenoid biosynthetic process"/>
    <property type="evidence" value="ECO:0007669"/>
    <property type="project" value="InterPro"/>
</dbReference>
<feature type="domain" description="Terpene synthase metal-binding" evidence="8">
    <location>
        <begin position="292"/>
        <end position="528"/>
    </location>
</feature>
<evidence type="ECO:0000259" key="8">
    <source>
        <dbReference type="Pfam" id="PF03936"/>
    </source>
</evidence>
<dbReference type="InterPro" id="IPR001906">
    <property type="entry name" value="Terpene_synth_N"/>
</dbReference>
<comment type="cofactor">
    <cofactor evidence="2">
        <name>Mg(2+)</name>
        <dbReference type="ChEBI" id="CHEBI:18420"/>
    </cofactor>
</comment>
<dbReference type="InterPro" id="IPR008930">
    <property type="entry name" value="Terpenoid_cyclase/PrenylTrfase"/>
</dbReference>
<dbReference type="InterPro" id="IPR034741">
    <property type="entry name" value="Terpene_cyclase-like_1_C"/>
</dbReference>
<dbReference type="InterPro" id="IPR036965">
    <property type="entry name" value="Terpene_synth_N_sf"/>
</dbReference>
<dbReference type="GO" id="GO:0010333">
    <property type="term" value="F:terpene synthase activity"/>
    <property type="evidence" value="ECO:0007669"/>
    <property type="project" value="InterPro"/>
</dbReference>
<dbReference type="AlphaFoldDB" id="A0AAD8HJS7"/>
<evidence type="ECO:0000256" key="1">
    <source>
        <dbReference type="ARBA" id="ARBA00001936"/>
    </source>
</evidence>
<dbReference type="InterPro" id="IPR050148">
    <property type="entry name" value="Terpene_synthase-like"/>
</dbReference>
<dbReference type="EMBL" id="JAUIZM010000008">
    <property type="protein sequence ID" value="KAK1368454.1"/>
    <property type="molecule type" value="Genomic_DNA"/>
</dbReference>
<evidence type="ECO:0000259" key="7">
    <source>
        <dbReference type="Pfam" id="PF01397"/>
    </source>
</evidence>
<comment type="cofactor">
    <cofactor evidence="1">
        <name>Mn(2+)</name>
        <dbReference type="ChEBI" id="CHEBI:29035"/>
    </cofactor>
</comment>
<accession>A0AAD8HJS7</accession>